<feature type="compositionally biased region" description="Acidic residues" evidence="1">
    <location>
        <begin position="627"/>
        <end position="641"/>
    </location>
</feature>
<evidence type="ECO:0008006" key="4">
    <source>
        <dbReference type="Google" id="ProtNLM"/>
    </source>
</evidence>
<sequence>MWIVKHKGDPLGGRDTDADFSFQSPKASRHQIELITGPSSTPITQLKIRILSRAKTKINQTLYKLEKDSPGPLEYDFSTTANIIIESISNNGEDTPIEIHWHPFNLFPGQASSILDAIGDMIDIRIVDDVRQATHYYTNKELDDAGFRLAVMMGLPLVNNKWFQTIMDHPGDVGRWLVDLEAGRYLPGGDEMLLPRKERRRLFDGVGVFVIGKRVEWLEMGVEVDEKNGGVKGQIREMMGDKEEFIVVGKKSIDGIDVVSEDDIWNAVKMCSVKGLKINTKQQLNPPPARAALPAPILPEPSIPAKRSISPEESTIAPAATTTRPGTRKRRRYEKVDKLHFFSLATPTSDADSINNTDSAPKQAQEEEKSQSVEISPEVEETPTPAVVSEDTNSATAEIEETVANREPSPILEPIAPESEPEEIENVISSKKRRPPVEEIEEERKPTKIPKFMPKVSLVDAIKQTRAKSIKNINEELGITEESEQVDEKELQENLSNLAIVEVIDITIRPKRISPITEDVNEKYKGRKNFKKFHKNISIKSNFARSYVPLETVSVDNEVELKSAGGGGHNVAAEFDSFMGQVKGFAPEEPMLFVQEESDSETEEQSVFRNEPPRSRPNAYEQRNNDNDVEVDDDDDEEEDDQPRFRFSRQRR</sequence>
<dbReference type="Proteomes" id="UP000694255">
    <property type="component" value="Unassembled WGS sequence"/>
</dbReference>
<dbReference type="RefSeq" id="XP_049265895.1">
    <property type="nucleotide sequence ID" value="XM_049410590.1"/>
</dbReference>
<evidence type="ECO:0000313" key="2">
    <source>
        <dbReference type="EMBL" id="KAG7665663.1"/>
    </source>
</evidence>
<feature type="compositionally biased region" description="Low complexity" evidence="1">
    <location>
        <begin position="315"/>
        <end position="325"/>
    </location>
</feature>
<dbReference type="GeneID" id="73467670"/>
<feature type="region of interest" description="Disordered" evidence="1">
    <location>
        <begin position="594"/>
        <end position="652"/>
    </location>
</feature>
<name>A0A8J5QSL5_9ASCO</name>
<evidence type="ECO:0000256" key="1">
    <source>
        <dbReference type="SAM" id="MobiDB-lite"/>
    </source>
</evidence>
<feature type="region of interest" description="Disordered" evidence="1">
    <location>
        <begin position="347"/>
        <end position="392"/>
    </location>
</feature>
<dbReference type="OrthoDB" id="4019860at2759"/>
<feature type="compositionally biased region" description="Polar residues" evidence="1">
    <location>
        <begin position="347"/>
        <end position="362"/>
    </location>
</feature>
<feature type="region of interest" description="Disordered" evidence="1">
    <location>
        <begin position="285"/>
        <end position="332"/>
    </location>
</feature>
<feature type="region of interest" description="Disordered" evidence="1">
    <location>
        <begin position="419"/>
        <end position="445"/>
    </location>
</feature>
<organism evidence="2 3">
    <name type="scientific">[Candida] subhashii</name>
    <dbReference type="NCBI Taxonomy" id="561895"/>
    <lineage>
        <taxon>Eukaryota</taxon>
        <taxon>Fungi</taxon>
        <taxon>Dikarya</taxon>
        <taxon>Ascomycota</taxon>
        <taxon>Saccharomycotina</taxon>
        <taxon>Pichiomycetes</taxon>
        <taxon>Debaryomycetaceae</taxon>
        <taxon>Spathaspora</taxon>
    </lineage>
</organism>
<accession>A0A8J5QSL5</accession>
<comment type="caution">
    <text evidence="2">The sequence shown here is derived from an EMBL/GenBank/DDBJ whole genome shotgun (WGS) entry which is preliminary data.</text>
</comment>
<dbReference type="AlphaFoldDB" id="A0A8J5QSL5"/>
<protein>
    <recommendedName>
        <fullName evidence="4">Nibrin second BRCT domain-containing protein</fullName>
    </recommendedName>
</protein>
<keyword evidence="3" id="KW-1185">Reference proteome</keyword>
<reference evidence="2 3" key="1">
    <citation type="journal article" date="2021" name="DNA Res.">
        <title>Genome analysis of Candida subhashii reveals its hybrid nature and dual mitochondrial genome conformations.</title>
        <authorList>
            <person name="Mixao V."/>
            <person name="Hegedusova E."/>
            <person name="Saus E."/>
            <person name="Pryszcz L.P."/>
            <person name="Cillingova A."/>
            <person name="Nosek J."/>
            <person name="Gabaldon T."/>
        </authorList>
    </citation>
    <scope>NUCLEOTIDE SEQUENCE [LARGE SCALE GENOMIC DNA]</scope>
    <source>
        <strain evidence="2 3">CBS 10753</strain>
    </source>
</reference>
<proteinExistence type="predicted"/>
<gene>
    <name evidence="2" type="ORF">J8A68_000869</name>
</gene>
<dbReference type="EMBL" id="JAGSYN010000048">
    <property type="protein sequence ID" value="KAG7665663.1"/>
    <property type="molecule type" value="Genomic_DNA"/>
</dbReference>
<evidence type="ECO:0000313" key="3">
    <source>
        <dbReference type="Proteomes" id="UP000694255"/>
    </source>
</evidence>